<dbReference type="FunFam" id="2.30.31.10:FF:000004">
    <property type="entry name" value="RNA polymerase II transcriptional coactivator KELP"/>
    <property type="match status" value="1"/>
</dbReference>
<evidence type="ECO:0000256" key="3">
    <source>
        <dbReference type="ARBA" id="ARBA00023015"/>
    </source>
</evidence>
<dbReference type="Gene3D" id="2.30.31.10">
    <property type="entry name" value="Transcriptional Coactivator Pc4, Chain A"/>
    <property type="match status" value="1"/>
</dbReference>
<gene>
    <name evidence="9" type="ORF">MIMGU_mgv1a014887mg</name>
</gene>
<dbReference type="Pfam" id="PF08766">
    <property type="entry name" value="DEK_C"/>
    <property type="match status" value="1"/>
</dbReference>
<reference evidence="9 10" key="1">
    <citation type="journal article" date="2013" name="Proc. Natl. Acad. Sci. U.S.A.">
        <title>Fine-scale variation in meiotic recombination in Mimulus inferred from population shotgun sequencing.</title>
        <authorList>
            <person name="Hellsten U."/>
            <person name="Wright K.M."/>
            <person name="Jenkins J."/>
            <person name="Shu S."/>
            <person name="Yuan Y."/>
            <person name="Wessler S.R."/>
            <person name="Schmutz J."/>
            <person name="Willis J.H."/>
            <person name="Rokhsar D.S."/>
        </authorList>
    </citation>
    <scope>NUCLEOTIDE SEQUENCE [LARGE SCALE GENOMIC DNA]</scope>
    <source>
        <strain evidence="10">cv. DUN x IM62</strain>
    </source>
</reference>
<dbReference type="GO" id="GO:0003713">
    <property type="term" value="F:transcription coactivator activity"/>
    <property type="evidence" value="ECO:0000318"/>
    <property type="project" value="GO_Central"/>
</dbReference>
<dbReference type="PIRSF" id="PIRSF038156">
    <property type="entry name" value="RNA_pol_II_KELP"/>
    <property type="match status" value="1"/>
</dbReference>
<evidence type="ECO:0000256" key="4">
    <source>
        <dbReference type="ARBA" id="ARBA00023125"/>
    </source>
</evidence>
<evidence type="ECO:0000313" key="9">
    <source>
        <dbReference type="EMBL" id="EYU23318.1"/>
    </source>
</evidence>
<dbReference type="eggNOG" id="KOG2712">
    <property type="taxonomic scope" value="Eukaryota"/>
</dbReference>
<evidence type="ECO:0000313" key="10">
    <source>
        <dbReference type="Proteomes" id="UP000030748"/>
    </source>
</evidence>
<feature type="region of interest" description="Disordered" evidence="7">
    <location>
        <begin position="65"/>
        <end position="97"/>
    </location>
</feature>
<dbReference type="OMA" id="DEMTEYK"/>
<feature type="domain" description="DEK-C" evidence="8">
    <location>
        <begin position="3"/>
        <end position="60"/>
    </location>
</feature>
<keyword evidence="3" id="KW-0805">Transcription regulation</keyword>
<evidence type="ECO:0000256" key="2">
    <source>
        <dbReference type="ARBA" id="ARBA00009001"/>
    </source>
</evidence>
<dbReference type="PhylomeDB" id="A0A022Q7X9"/>
<protein>
    <recommendedName>
        <fullName evidence="8">DEK-C domain-containing protein</fullName>
    </recommendedName>
</protein>
<evidence type="ECO:0000256" key="5">
    <source>
        <dbReference type="ARBA" id="ARBA00023163"/>
    </source>
</evidence>
<organism evidence="9 10">
    <name type="scientific">Erythranthe guttata</name>
    <name type="common">Yellow monkey flower</name>
    <name type="synonym">Mimulus guttatus</name>
    <dbReference type="NCBI Taxonomy" id="4155"/>
    <lineage>
        <taxon>Eukaryota</taxon>
        <taxon>Viridiplantae</taxon>
        <taxon>Streptophyta</taxon>
        <taxon>Embryophyta</taxon>
        <taxon>Tracheophyta</taxon>
        <taxon>Spermatophyta</taxon>
        <taxon>Magnoliopsida</taxon>
        <taxon>eudicotyledons</taxon>
        <taxon>Gunneridae</taxon>
        <taxon>Pentapetalae</taxon>
        <taxon>asterids</taxon>
        <taxon>lamiids</taxon>
        <taxon>Lamiales</taxon>
        <taxon>Phrymaceae</taxon>
        <taxon>Erythranthe</taxon>
    </lineage>
</organism>
<dbReference type="KEGG" id="egt:105973816"/>
<dbReference type="Proteomes" id="UP000030748">
    <property type="component" value="Unassembled WGS sequence"/>
</dbReference>
<dbReference type="SUPFAM" id="SSF109715">
    <property type="entry name" value="DEK C-terminal domain"/>
    <property type="match status" value="1"/>
</dbReference>
<dbReference type="STRING" id="4155.A0A022Q7X9"/>
<dbReference type="InterPro" id="IPR045125">
    <property type="entry name" value="Sub1/Tcp4-like"/>
</dbReference>
<evidence type="ECO:0000256" key="7">
    <source>
        <dbReference type="SAM" id="MobiDB-lite"/>
    </source>
</evidence>
<dbReference type="GO" id="GO:0060261">
    <property type="term" value="P:positive regulation of transcription initiation by RNA polymerase II"/>
    <property type="evidence" value="ECO:0007669"/>
    <property type="project" value="InterPro"/>
</dbReference>
<keyword evidence="5" id="KW-0804">Transcription</keyword>
<dbReference type="EMBL" id="KI632162">
    <property type="protein sequence ID" value="EYU23318.1"/>
    <property type="molecule type" value="Genomic_DNA"/>
</dbReference>
<dbReference type="OrthoDB" id="2505440at2759"/>
<dbReference type="InterPro" id="IPR003173">
    <property type="entry name" value="PC4_C"/>
</dbReference>
<dbReference type="GO" id="GO:0005667">
    <property type="term" value="C:transcription regulator complex"/>
    <property type="evidence" value="ECO:0000318"/>
    <property type="project" value="GO_Central"/>
</dbReference>
<comment type="subcellular location">
    <subcellularLocation>
        <location evidence="1">Nucleus</location>
    </subcellularLocation>
</comment>
<dbReference type="PROSITE" id="PS51998">
    <property type="entry name" value="DEK_C"/>
    <property type="match status" value="1"/>
</dbReference>
<keyword evidence="10" id="KW-1185">Reference proteome</keyword>
<dbReference type="InterPro" id="IPR009044">
    <property type="entry name" value="ssDNA-bd_transcriptional_reg"/>
</dbReference>
<accession>A0A022Q7X9</accession>
<dbReference type="AlphaFoldDB" id="A0A022Q7X9"/>
<feature type="compositionally biased region" description="Acidic residues" evidence="7">
    <location>
        <begin position="69"/>
        <end position="88"/>
    </location>
</feature>
<comment type="similarity">
    <text evidence="2">Belongs to the transcriptional coactivator PC4 family.</text>
</comment>
<keyword evidence="4" id="KW-0238">DNA-binding</keyword>
<evidence type="ECO:0000256" key="1">
    <source>
        <dbReference type="ARBA" id="ARBA00004123"/>
    </source>
</evidence>
<dbReference type="GO" id="GO:0005634">
    <property type="term" value="C:nucleus"/>
    <property type="evidence" value="ECO:0000318"/>
    <property type="project" value="GO_Central"/>
</dbReference>
<dbReference type="PANTHER" id="PTHR13215">
    <property type="entry name" value="RNA POLYMERASE II TRANSCRIPTIONAL COACTIVATOR"/>
    <property type="match status" value="1"/>
</dbReference>
<evidence type="ECO:0000259" key="8">
    <source>
        <dbReference type="PROSITE" id="PS51998"/>
    </source>
</evidence>
<sequence>MDKETLSKIEETVLEILKDSNMDKTTEFQIRKYASQKLGIDLSEPALKKFVREIVESYLRVQQAKAEAAEVEEEEEEDPPEKEEEEENNNGKKGAREYDDEGGIIICRLNDKRRVTLSEFKGKTYLSIREYYKRDGKELPSAKGISLTTDQWGSFKNNIPAIEDAIKTMESRLL</sequence>
<evidence type="ECO:0000256" key="6">
    <source>
        <dbReference type="ARBA" id="ARBA00023242"/>
    </source>
</evidence>
<proteinExistence type="inferred from homology"/>
<dbReference type="InterPro" id="IPR014876">
    <property type="entry name" value="DEK_C"/>
</dbReference>
<dbReference type="GO" id="GO:0003677">
    <property type="term" value="F:DNA binding"/>
    <property type="evidence" value="ECO:0007669"/>
    <property type="project" value="UniProtKB-KW"/>
</dbReference>
<keyword evidence="6" id="KW-0539">Nucleus</keyword>
<dbReference type="Pfam" id="PF02229">
    <property type="entry name" value="PC4"/>
    <property type="match status" value="1"/>
</dbReference>
<name>A0A022Q7X9_ERYGU</name>
<dbReference type="InterPro" id="IPR017415">
    <property type="entry name" value="KELP"/>
</dbReference>
<dbReference type="SUPFAM" id="SSF54447">
    <property type="entry name" value="ssDNA-binding transcriptional regulator domain"/>
    <property type="match status" value="1"/>
</dbReference>